<dbReference type="EMBL" id="JBCGBO010000003">
    <property type="protein sequence ID" value="KAK9214670.1"/>
    <property type="molecule type" value="Genomic_DNA"/>
</dbReference>
<comment type="caution">
    <text evidence="1">The sequence shown here is derived from an EMBL/GenBank/DDBJ whole genome shotgun (WGS) entry which is preliminary data.</text>
</comment>
<gene>
    <name evidence="1" type="ORF">WN944_006669</name>
</gene>
<sequence>MSLFLIFFNINRIAKRKEEAWFSLYNSLNTTPSHFLLFINSTQPLTIAFFVIVISPLCCHRGYVDHYRHQLPFNLLIGAKLDSSVVSITSLQLMFRVVIS</sequence>
<name>A0AAP0MPQ6_9ROSI</name>
<evidence type="ECO:0000313" key="2">
    <source>
        <dbReference type="Proteomes" id="UP001428341"/>
    </source>
</evidence>
<accession>A0AAP0MPQ6</accession>
<keyword evidence="2" id="KW-1185">Reference proteome</keyword>
<protein>
    <submittedName>
        <fullName evidence="1">Uncharacterized protein</fullName>
    </submittedName>
</protein>
<organism evidence="1 2">
    <name type="scientific">Citrus x changshan-huyou</name>
    <dbReference type="NCBI Taxonomy" id="2935761"/>
    <lineage>
        <taxon>Eukaryota</taxon>
        <taxon>Viridiplantae</taxon>
        <taxon>Streptophyta</taxon>
        <taxon>Embryophyta</taxon>
        <taxon>Tracheophyta</taxon>
        <taxon>Spermatophyta</taxon>
        <taxon>Magnoliopsida</taxon>
        <taxon>eudicotyledons</taxon>
        <taxon>Gunneridae</taxon>
        <taxon>Pentapetalae</taxon>
        <taxon>rosids</taxon>
        <taxon>malvids</taxon>
        <taxon>Sapindales</taxon>
        <taxon>Rutaceae</taxon>
        <taxon>Aurantioideae</taxon>
        <taxon>Citrus</taxon>
    </lineage>
</organism>
<dbReference type="AlphaFoldDB" id="A0AAP0MPQ6"/>
<dbReference type="Proteomes" id="UP001428341">
    <property type="component" value="Unassembled WGS sequence"/>
</dbReference>
<reference evidence="1 2" key="1">
    <citation type="submission" date="2024-05" db="EMBL/GenBank/DDBJ databases">
        <title>Haplotype-resolved chromosome-level genome assembly of Huyou (Citrus changshanensis).</title>
        <authorList>
            <person name="Miao C."/>
            <person name="Chen W."/>
            <person name="Wu Y."/>
            <person name="Wang L."/>
            <person name="Zhao S."/>
            <person name="Grierson D."/>
            <person name="Xu C."/>
            <person name="Chen K."/>
        </authorList>
    </citation>
    <scope>NUCLEOTIDE SEQUENCE [LARGE SCALE GENOMIC DNA]</scope>
    <source>
        <strain evidence="1">01-14</strain>
        <tissue evidence="1">Leaf</tissue>
    </source>
</reference>
<proteinExistence type="predicted"/>
<evidence type="ECO:0000313" key="1">
    <source>
        <dbReference type="EMBL" id="KAK9214670.1"/>
    </source>
</evidence>